<gene>
    <name evidence="2" type="ORF">PSTG_15652</name>
    <name evidence="3" type="ORF">PSTG_15660</name>
</gene>
<feature type="signal peptide" evidence="1">
    <location>
        <begin position="1"/>
        <end position="16"/>
    </location>
</feature>
<dbReference type="Proteomes" id="UP000054564">
    <property type="component" value="Unassembled WGS sequence"/>
</dbReference>
<proteinExistence type="predicted"/>
<dbReference type="PROSITE" id="PS51257">
    <property type="entry name" value="PROKAR_LIPOPROTEIN"/>
    <property type="match status" value="1"/>
</dbReference>
<accession>A0A0L0UW04</accession>
<evidence type="ECO:0000313" key="3">
    <source>
        <dbReference type="EMBL" id="KNE90914.1"/>
    </source>
</evidence>
<feature type="chain" id="PRO_5007415900" evidence="1">
    <location>
        <begin position="17"/>
        <end position="302"/>
    </location>
</feature>
<evidence type="ECO:0000313" key="4">
    <source>
        <dbReference type="Proteomes" id="UP000054564"/>
    </source>
</evidence>
<dbReference type="EMBL" id="AJIL01000229">
    <property type="protein sequence ID" value="KNE90914.1"/>
    <property type="molecule type" value="Genomic_DNA"/>
</dbReference>
<evidence type="ECO:0000313" key="2">
    <source>
        <dbReference type="EMBL" id="KNE90906.1"/>
    </source>
</evidence>
<evidence type="ECO:0000256" key="1">
    <source>
        <dbReference type="SAM" id="SignalP"/>
    </source>
</evidence>
<dbReference type="OrthoDB" id="10639373at2759"/>
<reference evidence="3" key="1">
    <citation type="submission" date="2014-03" db="EMBL/GenBank/DDBJ databases">
        <title>Cloning and expression analysis of gamma-glutamylcysteines synthetase in perennial ryegrass.</title>
        <authorList>
            <person name="Wei S."/>
            <person name="Sun Z."/>
        </authorList>
    </citation>
    <scope>NUCLEOTIDE SEQUENCE</scope>
    <source>
        <strain evidence="3">Race PST-78</strain>
    </source>
</reference>
<sequence>MRSRLVLGMFIATACCMELTKLKEESSDSIALNDLASNEQKSAYINRDQSTLKRRDFAHCGAETSFWPVAHEQAENSRREEFANLIKDSPWKDLHPKKRQSWERNADQVLSLATDMEEILNQQKWEELLLDDGTEYQTKETNRLSDSSRDLCVKIKDGLNLLKEKRLLQLGGLDSRFQDRRTFGFLKLNLDEDPQMEEQIGDYPLDVFNLVMKVKWEKLSWSILDDIKQIIIDQISLPKHQKTSGAKVSIPAVQYLLKTMDSLYKQGFIKGDNVRTYVLHDKELVDGLMDYIWIGDDYVINC</sequence>
<name>A0A0L0UW04_9BASI</name>
<keyword evidence="4" id="KW-1185">Reference proteome</keyword>
<keyword evidence="1" id="KW-0732">Signal</keyword>
<reference evidence="4" key="2">
    <citation type="submission" date="2014-03" db="EMBL/GenBank/DDBJ databases">
        <title>The Genome Sequence of Puccinia striiformis f. sp. tritici PST-78.</title>
        <authorList>
            <consortium name="The Broad Institute Genome Sequencing Platform"/>
            <person name="Cuomo C."/>
            <person name="Hulbert S."/>
            <person name="Chen X."/>
            <person name="Walker B."/>
            <person name="Young S.K."/>
            <person name="Zeng Q."/>
            <person name="Gargeya S."/>
            <person name="Fitzgerald M."/>
            <person name="Haas B."/>
            <person name="Abouelleil A."/>
            <person name="Alvarado L."/>
            <person name="Arachchi H.M."/>
            <person name="Berlin A.M."/>
            <person name="Chapman S.B."/>
            <person name="Goldberg J."/>
            <person name="Griggs A."/>
            <person name="Gujja S."/>
            <person name="Hansen M."/>
            <person name="Howarth C."/>
            <person name="Imamovic A."/>
            <person name="Larimer J."/>
            <person name="McCowan C."/>
            <person name="Montmayeur A."/>
            <person name="Murphy C."/>
            <person name="Neiman D."/>
            <person name="Pearson M."/>
            <person name="Priest M."/>
            <person name="Roberts A."/>
            <person name="Saif S."/>
            <person name="Shea T."/>
            <person name="Sisk P."/>
            <person name="Sykes S."/>
            <person name="Wortman J."/>
            <person name="Nusbaum C."/>
            <person name="Birren B."/>
        </authorList>
    </citation>
    <scope>NUCLEOTIDE SEQUENCE [LARGE SCALE GENOMIC DNA]</scope>
    <source>
        <strain evidence="4">race PST-78</strain>
    </source>
</reference>
<dbReference type="AlphaFoldDB" id="A0A0L0UW04"/>
<comment type="caution">
    <text evidence="3">The sequence shown here is derived from an EMBL/GenBank/DDBJ whole genome shotgun (WGS) entry which is preliminary data.</text>
</comment>
<dbReference type="EMBL" id="AJIL01000229">
    <property type="protein sequence ID" value="KNE90906.1"/>
    <property type="molecule type" value="Genomic_DNA"/>
</dbReference>
<protein>
    <submittedName>
        <fullName evidence="3">Uncharacterized protein</fullName>
    </submittedName>
</protein>
<organism evidence="3 4">
    <name type="scientific">Puccinia striiformis f. sp. tritici PST-78</name>
    <dbReference type="NCBI Taxonomy" id="1165861"/>
    <lineage>
        <taxon>Eukaryota</taxon>
        <taxon>Fungi</taxon>
        <taxon>Dikarya</taxon>
        <taxon>Basidiomycota</taxon>
        <taxon>Pucciniomycotina</taxon>
        <taxon>Pucciniomycetes</taxon>
        <taxon>Pucciniales</taxon>
        <taxon>Pucciniaceae</taxon>
        <taxon>Puccinia</taxon>
    </lineage>
</organism>